<dbReference type="SUPFAM" id="SSF103473">
    <property type="entry name" value="MFS general substrate transporter"/>
    <property type="match status" value="1"/>
</dbReference>
<dbReference type="GO" id="GO:0046943">
    <property type="term" value="F:carboxylic acid transmembrane transporter activity"/>
    <property type="evidence" value="ECO:0007669"/>
    <property type="project" value="TreeGrafter"/>
</dbReference>
<feature type="transmembrane region" description="Helical" evidence="5">
    <location>
        <begin position="377"/>
        <end position="397"/>
    </location>
</feature>
<dbReference type="Pfam" id="PF07690">
    <property type="entry name" value="MFS_1"/>
    <property type="match status" value="1"/>
</dbReference>
<name>A0A317K5Y0_9ACTN</name>
<feature type="transmembrane region" description="Helical" evidence="5">
    <location>
        <begin position="12"/>
        <end position="31"/>
    </location>
</feature>
<feature type="transmembrane region" description="Helical" evidence="5">
    <location>
        <begin position="138"/>
        <end position="158"/>
    </location>
</feature>
<protein>
    <submittedName>
        <fullName evidence="7">MFS transporter</fullName>
    </submittedName>
</protein>
<dbReference type="InterPro" id="IPR020846">
    <property type="entry name" value="MFS_dom"/>
</dbReference>
<keyword evidence="3 5" id="KW-1133">Transmembrane helix</keyword>
<feature type="transmembrane region" description="Helical" evidence="5">
    <location>
        <begin position="257"/>
        <end position="279"/>
    </location>
</feature>
<feature type="transmembrane region" description="Helical" evidence="5">
    <location>
        <begin position="170"/>
        <end position="188"/>
    </location>
</feature>
<keyword evidence="4 5" id="KW-0472">Membrane</keyword>
<feature type="transmembrane region" description="Helical" evidence="5">
    <location>
        <begin position="51"/>
        <end position="72"/>
    </location>
</feature>
<dbReference type="GO" id="GO:0005886">
    <property type="term" value="C:plasma membrane"/>
    <property type="evidence" value="ECO:0007669"/>
    <property type="project" value="UniProtKB-SubCell"/>
</dbReference>
<sequence length="412" mass="42652">MSYAVSTRRRSLVLVLGFLLFLIDGYDLFVLGTVGPSLLAYQPWGATPATLGLLGSVTALGMPFGAIAAGWASDVWGRRVPLTVCLSWVSLFMLLSAFAPSLGMFVATRAATGIGLGALVPVGVALVADAAPPRRHSLFVGVALTGIAVGGFVTALVGRALLPHMHFQRLFLVGALALLLIPLVRALVGRELPQADRQAAAAPLAGRNKAAQLFQSGFGPASMLFWVATFIALLLSYGAGTWLPTLMVKAGYDLSSALSFSMTFTLGAIVGTVVVTLIADRGFLKATTLGCFLLAAVAMLVLSTPQPRWLLLAMSALAGVGTLGTQNLINAYVAQFYPAQLRSTALGFSLGVGRIGAIAGPSYIAAITILITVPKAGFYAFIVPAVIGALVIAVVPARSRSSATTRPVEVPA</sequence>
<feature type="transmembrane region" description="Helical" evidence="5">
    <location>
        <begin position="113"/>
        <end position="131"/>
    </location>
</feature>
<evidence type="ECO:0000313" key="7">
    <source>
        <dbReference type="EMBL" id="PWU48080.1"/>
    </source>
</evidence>
<accession>A0A317K5Y0</accession>
<dbReference type="EMBL" id="QGSV01000170">
    <property type="protein sequence ID" value="PWU48080.1"/>
    <property type="molecule type" value="Genomic_DNA"/>
</dbReference>
<dbReference type="PROSITE" id="PS50850">
    <property type="entry name" value="MFS"/>
    <property type="match status" value="1"/>
</dbReference>
<dbReference type="PANTHER" id="PTHR23508">
    <property type="entry name" value="CARBOXYLIC ACID TRANSPORTER PROTEIN HOMOLOG"/>
    <property type="match status" value="1"/>
</dbReference>
<dbReference type="PANTHER" id="PTHR23508:SF10">
    <property type="entry name" value="CARBOXYLIC ACID TRANSPORTER PROTEIN HOMOLOG"/>
    <property type="match status" value="1"/>
</dbReference>
<comment type="caution">
    <text evidence="7">The sequence shown here is derived from an EMBL/GenBank/DDBJ whole genome shotgun (WGS) entry which is preliminary data.</text>
</comment>
<evidence type="ECO:0000256" key="3">
    <source>
        <dbReference type="ARBA" id="ARBA00022989"/>
    </source>
</evidence>
<feature type="transmembrane region" description="Helical" evidence="5">
    <location>
        <begin position="286"/>
        <end position="303"/>
    </location>
</feature>
<proteinExistence type="predicted"/>
<keyword evidence="8" id="KW-1185">Reference proteome</keyword>
<dbReference type="OrthoDB" id="9787026at2"/>
<dbReference type="InterPro" id="IPR011701">
    <property type="entry name" value="MFS"/>
</dbReference>
<feature type="transmembrane region" description="Helical" evidence="5">
    <location>
        <begin position="345"/>
        <end position="371"/>
    </location>
</feature>
<dbReference type="InterPro" id="IPR036259">
    <property type="entry name" value="MFS_trans_sf"/>
</dbReference>
<evidence type="ECO:0000256" key="1">
    <source>
        <dbReference type="ARBA" id="ARBA00004651"/>
    </source>
</evidence>
<feature type="transmembrane region" description="Helical" evidence="5">
    <location>
        <begin position="309"/>
        <end position="333"/>
    </location>
</feature>
<feature type="transmembrane region" description="Helical" evidence="5">
    <location>
        <begin position="84"/>
        <end position="107"/>
    </location>
</feature>
<keyword evidence="2 5" id="KW-0812">Transmembrane</keyword>
<evidence type="ECO:0000313" key="8">
    <source>
        <dbReference type="Proteomes" id="UP000245683"/>
    </source>
</evidence>
<evidence type="ECO:0000259" key="6">
    <source>
        <dbReference type="PROSITE" id="PS50850"/>
    </source>
</evidence>
<dbReference type="AlphaFoldDB" id="A0A317K5Y0"/>
<feature type="transmembrane region" description="Helical" evidence="5">
    <location>
        <begin position="217"/>
        <end position="237"/>
    </location>
</feature>
<feature type="domain" description="Major facilitator superfamily (MFS) profile" evidence="6">
    <location>
        <begin position="13"/>
        <end position="400"/>
    </location>
</feature>
<evidence type="ECO:0000256" key="2">
    <source>
        <dbReference type="ARBA" id="ARBA00022692"/>
    </source>
</evidence>
<organism evidence="7 8">
    <name type="scientific">Micromonospora globispora</name>
    <dbReference type="NCBI Taxonomy" id="1450148"/>
    <lineage>
        <taxon>Bacteria</taxon>
        <taxon>Bacillati</taxon>
        <taxon>Actinomycetota</taxon>
        <taxon>Actinomycetes</taxon>
        <taxon>Micromonosporales</taxon>
        <taxon>Micromonosporaceae</taxon>
        <taxon>Micromonospora</taxon>
    </lineage>
</organism>
<dbReference type="RefSeq" id="WP_109944947.1">
    <property type="nucleotide sequence ID" value="NZ_QGSV01000170.1"/>
</dbReference>
<dbReference type="Proteomes" id="UP000245683">
    <property type="component" value="Unassembled WGS sequence"/>
</dbReference>
<reference evidence="8" key="1">
    <citation type="submission" date="2018-05" db="EMBL/GenBank/DDBJ databases">
        <title>Micromonospora globispora sp. nov. and Micromonospora rugosa sp. nov., isolated from marine sediment.</title>
        <authorList>
            <person name="Carro L."/>
            <person name="Aysel V."/>
            <person name="Cetin D."/>
            <person name="Igual J.M."/>
            <person name="Klenk H.-P."/>
            <person name="Trujillo M.E."/>
            <person name="Sahin N."/>
        </authorList>
    </citation>
    <scope>NUCLEOTIDE SEQUENCE [LARGE SCALE GENOMIC DNA]</scope>
    <source>
        <strain evidence="8">S2904</strain>
    </source>
</reference>
<comment type="subcellular location">
    <subcellularLocation>
        <location evidence="1">Cell membrane</location>
        <topology evidence="1">Multi-pass membrane protein</topology>
    </subcellularLocation>
</comment>
<dbReference type="Gene3D" id="1.20.1250.20">
    <property type="entry name" value="MFS general substrate transporter like domains"/>
    <property type="match status" value="2"/>
</dbReference>
<evidence type="ECO:0000256" key="5">
    <source>
        <dbReference type="SAM" id="Phobius"/>
    </source>
</evidence>
<evidence type="ECO:0000256" key="4">
    <source>
        <dbReference type="ARBA" id="ARBA00023136"/>
    </source>
</evidence>
<gene>
    <name evidence="7" type="ORF">DLJ46_13090</name>
</gene>